<dbReference type="SUPFAM" id="SSF103481">
    <property type="entry name" value="Multidrug resistance efflux transporter EmrE"/>
    <property type="match status" value="1"/>
</dbReference>
<feature type="transmembrane region" description="Helical" evidence="1">
    <location>
        <begin position="46"/>
        <end position="69"/>
    </location>
</feature>
<dbReference type="InterPro" id="IPR000620">
    <property type="entry name" value="EamA_dom"/>
</dbReference>
<feature type="transmembrane region" description="Helical" evidence="1">
    <location>
        <begin position="90"/>
        <end position="112"/>
    </location>
</feature>
<name>A0A7R9ALH1_TIMSH</name>
<feature type="transmembrane region" description="Helical" evidence="1">
    <location>
        <begin position="124"/>
        <end position="141"/>
    </location>
</feature>
<evidence type="ECO:0000259" key="2">
    <source>
        <dbReference type="Pfam" id="PF00892"/>
    </source>
</evidence>
<feature type="transmembrane region" description="Helical" evidence="1">
    <location>
        <begin position="236"/>
        <end position="253"/>
    </location>
</feature>
<keyword evidence="1" id="KW-1133">Transmembrane helix</keyword>
<dbReference type="EMBL" id="OC000044">
    <property type="protein sequence ID" value="CAD7255873.1"/>
    <property type="molecule type" value="Genomic_DNA"/>
</dbReference>
<dbReference type="PANTHER" id="PTHR13146:SF0">
    <property type="entry name" value="SOLUTE CARRIER FAMILY 35 MEMBER F6"/>
    <property type="match status" value="1"/>
</dbReference>
<keyword evidence="1" id="KW-0812">Transmembrane</keyword>
<feature type="transmembrane region" description="Helical" evidence="1">
    <location>
        <begin position="344"/>
        <end position="363"/>
    </location>
</feature>
<gene>
    <name evidence="3" type="ORF">TSIB3V08_LOCUS165</name>
</gene>
<dbReference type="InterPro" id="IPR037185">
    <property type="entry name" value="EmrE-like"/>
</dbReference>
<feature type="transmembrane region" description="Helical" evidence="1">
    <location>
        <begin position="523"/>
        <end position="541"/>
    </location>
</feature>
<reference evidence="3" key="1">
    <citation type="submission" date="2020-11" db="EMBL/GenBank/DDBJ databases">
        <authorList>
            <person name="Tran Van P."/>
        </authorList>
    </citation>
    <scope>NUCLEOTIDE SEQUENCE</scope>
</reference>
<dbReference type="PANTHER" id="PTHR13146">
    <property type="match status" value="1"/>
</dbReference>
<accession>A0A7R9ALH1</accession>
<evidence type="ECO:0000256" key="1">
    <source>
        <dbReference type="SAM" id="Phobius"/>
    </source>
</evidence>
<dbReference type="Pfam" id="PF00892">
    <property type="entry name" value="EamA"/>
    <property type="match status" value="1"/>
</dbReference>
<feature type="domain" description="EamA" evidence="2">
    <location>
        <begin position="103"/>
        <end position="163"/>
    </location>
</feature>
<feature type="transmembrane region" description="Helical" evidence="1">
    <location>
        <begin position="313"/>
        <end position="332"/>
    </location>
</feature>
<feature type="transmembrane region" description="Helical" evidence="1">
    <location>
        <begin position="153"/>
        <end position="175"/>
    </location>
</feature>
<dbReference type="AlphaFoldDB" id="A0A7R9ALH1"/>
<proteinExistence type="predicted"/>
<feature type="transmembrane region" description="Helical" evidence="1">
    <location>
        <begin position="281"/>
        <end position="301"/>
    </location>
</feature>
<feature type="transmembrane region" description="Helical" evidence="1">
    <location>
        <begin position="414"/>
        <end position="439"/>
    </location>
</feature>
<feature type="transmembrane region" description="Helical" evidence="1">
    <location>
        <begin position="195"/>
        <end position="215"/>
    </location>
</feature>
<sequence>MAWTTYQGLLAIVLVITGSINTLSTKWADRMTAVGIDKTERNFKHPFFQACTMFLGELFCLLVFKGLYFHYWRKHDGSHDENKLVKGSRSFNPFVLLPPAMCDMIATSVMYIGLNFTYASSFQMLRGAVIVFVGIFSMLFLGRKLVAREWCGIVFVIFGLGLVGLSDILIPKSSVHDSSKLLNLNAPDEHTTNDIILGDLLIIGAQVVAATQMVLEEKFVSGLDIPPLQAVGWEGLFGFTTLGLLLIPFYYIHVPESFSGNSRSVLEDALEAFVQMGNNNLIILAIVGTVVSIAFFNFAGISVTKEMSATTRMVLDSVRTLFIWIFSLALEWQKFHWLQVKTSYFLVIGFVLLILGMALYNNVFVMQAIHKLMNCCRRPSAAGTESLIGNLSNASEDKHDEHKLVKGNRSYNPLFLLPSAMCDMIASCVMYVGLVFTYASSYEMLRGKVENHFGKTALSPLDLDSNLDLPIIVNPVYCESRALDHVATEAGDVLIVSAQVVAATQFILEEKFVSGLDIPPLQAVGWEVLLVSIAFFNFAGISVTKEMSATTRMVLNSLRTLFIWIVSLALEWQKFHWVQVMNC</sequence>
<evidence type="ECO:0000313" key="3">
    <source>
        <dbReference type="EMBL" id="CAD7255873.1"/>
    </source>
</evidence>
<dbReference type="GO" id="GO:0016020">
    <property type="term" value="C:membrane"/>
    <property type="evidence" value="ECO:0007669"/>
    <property type="project" value="InterPro"/>
</dbReference>
<protein>
    <recommendedName>
        <fullName evidence="2">EamA domain-containing protein</fullName>
    </recommendedName>
</protein>
<organism evidence="3">
    <name type="scientific">Timema shepardi</name>
    <name type="common">Walking stick</name>
    <dbReference type="NCBI Taxonomy" id="629360"/>
    <lineage>
        <taxon>Eukaryota</taxon>
        <taxon>Metazoa</taxon>
        <taxon>Ecdysozoa</taxon>
        <taxon>Arthropoda</taxon>
        <taxon>Hexapoda</taxon>
        <taxon>Insecta</taxon>
        <taxon>Pterygota</taxon>
        <taxon>Neoptera</taxon>
        <taxon>Polyneoptera</taxon>
        <taxon>Phasmatodea</taxon>
        <taxon>Timematodea</taxon>
        <taxon>Timematoidea</taxon>
        <taxon>Timematidae</taxon>
        <taxon>Timema</taxon>
    </lineage>
</organism>
<keyword evidence="1" id="KW-0472">Membrane</keyword>